<evidence type="ECO:0000313" key="1">
    <source>
        <dbReference type="EMBL" id="HFH28796.1"/>
    </source>
</evidence>
<protein>
    <submittedName>
        <fullName evidence="1">Uncharacterized protein</fullName>
    </submittedName>
</protein>
<reference evidence="1" key="1">
    <citation type="journal article" date="2020" name="mSystems">
        <title>Genome- and Community-Level Interaction Insights into Carbon Utilization and Element Cycling Functions of Hydrothermarchaeota in Hydrothermal Sediment.</title>
        <authorList>
            <person name="Zhou Z."/>
            <person name="Liu Y."/>
            <person name="Xu W."/>
            <person name="Pan J."/>
            <person name="Luo Z.H."/>
            <person name="Li M."/>
        </authorList>
    </citation>
    <scope>NUCLEOTIDE SEQUENCE [LARGE SCALE GENOMIC DNA]</scope>
    <source>
        <strain evidence="1">SpSt-503</strain>
    </source>
</reference>
<dbReference type="EMBL" id="DSVL01000144">
    <property type="protein sequence ID" value="HFH28796.1"/>
    <property type="molecule type" value="Genomic_DNA"/>
</dbReference>
<organism evidence="1">
    <name type="scientific">Gracilinema caldarium</name>
    <dbReference type="NCBI Taxonomy" id="215591"/>
    <lineage>
        <taxon>Bacteria</taxon>
        <taxon>Pseudomonadati</taxon>
        <taxon>Spirochaetota</taxon>
        <taxon>Spirochaetia</taxon>
        <taxon>Spirochaetales</taxon>
        <taxon>Breznakiellaceae</taxon>
        <taxon>Gracilinema</taxon>
    </lineage>
</organism>
<gene>
    <name evidence="1" type="ORF">ENS59_04700</name>
</gene>
<dbReference type="AlphaFoldDB" id="A0A7C3E8W4"/>
<accession>A0A7C3E8W4</accession>
<sequence>MKQLKDTPLRGAILQFLRDIYPEGAERRTIVSVFYQYHTYETIDPALGYLVDKEYAARKDVPHPYRAGDTISIYRITTKGIDLVDGIISDPAILVPRED</sequence>
<name>A0A7C3E8W4_9SPIR</name>
<comment type="caution">
    <text evidence="1">The sequence shown here is derived from an EMBL/GenBank/DDBJ whole genome shotgun (WGS) entry which is preliminary data.</text>
</comment>
<proteinExistence type="predicted"/>